<dbReference type="Pfam" id="PF13873">
    <property type="entry name" value="Myb_DNA-bind_5"/>
    <property type="match status" value="1"/>
</dbReference>
<protein>
    <recommendedName>
        <fullName evidence="2">Regulatory protein zeste</fullName>
    </recommendedName>
</protein>
<dbReference type="Proteomes" id="UP001162156">
    <property type="component" value="Unassembled WGS sequence"/>
</dbReference>
<name>A0AAV8WZM1_9CUCU</name>
<evidence type="ECO:0000256" key="3">
    <source>
        <dbReference type="ARBA" id="ARBA00023015"/>
    </source>
</evidence>
<sequence length="309" mass="35041">MSCGIEKNETPARAKNFTNEEVLLLSELVGKNRSVIENKQSGVITHKQKEAAWQKLTMEFNASTSGDHRSTKMLIEKWRNTKKTSTKSYSANKKSLYKTGGGPKDFSIVLETPVDAIVHDIIGARMTGYEAECDSDYVVANEHLPQAVDIGNGSKEQILPFEMNLSSTNEQHDNLPSSSLNESNLAVMHLHKYEEQQGQADWSDYSPALLKTPTSKLLSTTKAGTTKATTCRTNEKWCNLADKKSEFLDILQKLREKELEEAVKKHQEERELVQLKKKILLEEHQLKMEQMGEEHALKLKLMLERKSFM</sequence>
<evidence type="ECO:0000259" key="7">
    <source>
        <dbReference type="Pfam" id="PF13873"/>
    </source>
</evidence>
<reference evidence="8" key="1">
    <citation type="journal article" date="2023" name="Insect Mol. Biol.">
        <title>Genome sequencing provides insights into the evolution of gene families encoding plant cell wall-degrading enzymes in longhorned beetles.</title>
        <authorList>
            <person name="Shin N.R."/>
            <person name="Okamura Y."/>
            <person name="Kirsch R."/>
            <person name="Pauchet Y."/>
        </authorList>
    </citation>
    <scope>NUCLEOTIDE SEQUENCE</scope>
    <source>
        <strain evidence="8">RBIC_L_NR</strain>
    </source>
</reference>
<evidence type="ECO:0000256" key="6">
    <source>
        <dbReference type="SAM" id="Coils"/>
    </source>
</evidence>
<dbReference type="PANTHER" id="PTHR23098">
    <property type="entry name" value="AGAP001331-PA-RELATED"/>
    <property type="match status" value="1"/>
</dbReference>
<dbReference type="InterPro" id="IPR028002">
    <property type="entry name" value="Myb_DNA-bind_5"/>
</dbReference>
<accession>A0AAV8WZM1</accession>
<evidence type="ECO:0000256" key="1">
    <source>
        <dbReference type="ARBA" id="ARBA00011764"/>
    </source>
</evidence>
<keyword evidence="3" id="KW-0805">Transcription regulation</keyword>
<organism evidence="8 9">
    <name type="scientific">Rhamnusium bicolor</name>
    <dbReference type="NCBI Taxonomy" id="1586634"/>
    <lineage>
        <taxon>Eukaryota</taxon>
        <taxon>Metazoa</taxon>
        <taxon>Ecdysozoa</taxon>
        <taxon>Arthropoda</taxon>
        <taxon>Hexapoda</taxon>
        <taxon>Insecta</taxon>
        <taxon>Pterygota</taxon>
        <taxon>Neoptera</taxon>
        <taxon>Endopterygota</taxon>
        <taxon>Coleoptera</taxon>
        <taxon>Polyphaga</taxon>
        <taxon>Cucujiformia</taxon>
        <taxon>Chrysomeloidea</taxon>
        <taxon>Cerambycidae</taxon>
        <taxon>Lepturinae</taxon>
        <taxon>Rhagiini</taxon>
        <taxon>Rhamnusium</taxon>
    </lineage>
</organism>
<comment type="subunit">
    <text evidence="1">Self-associates forming complexes of several hundred monomers.</text>
</comment>
<gene>
    <name evidence="8" type="ORF">NQ314_014888</name>
</gene>
<dbReference type="PANTHER" id="PTHR23098:SF23">
    <property type="entry name" value="MYB-RELATED TRANSCRIPTION FACTOR, PARTNER OF PROFILIN-LIKE ISOFORM X2-RELATED"/>
    <property type="match status" value="1"/>
</dbReference>
<feature type="coiled-coil region" evidence="6">
    <location>
        <begin position="256"/>
        <end position="285"/>
    </location>
</feature>
<evidence type="ECO:0000313" key="9">
    <source>
        <dbReference type="Proteomes" id="UP001162156"/>
    </source>
</evidence>
<evidence type="ECO:0000256" key="5">
    <source>
        <dbReference type="ARBA" id="ARBA00025466"/>
    </source>
</evidence>
<keyword evidence="9" id="KW-1185">Reference proteome</keyword>
<dbReference type="AlphaFoldDB" id="A0AAV8WZM1"/>
<proteinExistence type="predicted"/>
<evidence type="ECO:0000256" key="4">
    <source>
        <dbReference type="ARBA" id="ARBA00023163"/>
    </source>
</evidence>
<dbReference type="GO" id="GO:0005634">
    <property type="term" value="C:nucleus"/>
    <property type="evidence" value="ECO:0007669"/>
    <property type="project" value="TreeGrafter"/>
</dbReference>
<evidence type="ECO:0000313" key="8">
    <source>
        <dbReference type="EMBL" id="KAJ8932154.1"/>
    </source>
</evidence>
<comment type="function">
    <text evidence="5">Involved in transvection phenomena (= synapsis-dependent gene expression), where the synaptic pairing of chromosomes carrying genes with which zeste interacts influences the expression of these genes. Zeste binds to DNA and stimulates transcription from a nearby promoter.</text>
</comment>
<dbReference type="EMBL" id="JANEYF010004125">
    <property type="protein sequence ID" value="KAJ8932154.1"/>
    <property type="molecule type" value="Genomic_DNA"/>
</dbReference>
<keyword evidence="4" id="KW-0804">Transcription</keyword>
<feature type="domain" description="Myb/SANT-like DNA-binding" evidence="7">
    <location>
        <begin position="13"/>
        <end position="85"/>
    </location>
</feature>
<keyword evidence="6" id="KW-0175">Coiled coil</keyword>
<evidence type="ECO:0000256" key="2">
    <source>
        <dbReference type="ARBA" id="ARBA00016807"/>
    </source>
</evidence>
<comment type="caution">
    <text evidence="8">The sequence shown here is derived from an EMBL/GenBank/DDBJ whole genome shotgun (WGS) entry which is preliminary data.</text>
</comment>